<keyword evidence="1" id="KW-0802">TPR repeat</keyword>
<feature type="repeat" description="TPR" evidence="1">
    <location>
        <begin position="63"/>
        <end position="96"/>
    </location>
</feature>
<evidence type="ECO:0000256" key="1">
    <source>
        <dbReference type="PROSITE-ProRule" id="PRU00339"/>
    </source>
</evidence>
<dbReference type="AlphaFoldDB" id="E0RX30"/>
<dbReference type="PROSITE" id="PS50005">
    <property type="entry name" value="TPR"/>
    <property type="match status" value="1"/>
</dbReference>
<dbReference type="KEGG" id="bpb:bpr_I2205"/>
<reference evidence="3 4" key="1">
    <citation type="journal article" date="2010" name="PLoS ONE">
        <title>The glycobiome of the rumen bacterium Butyrivibrio proteoclasticus B316(T) highlights adaptation to a polysaccharide-rich environment.</title>
        <authorList>
            <person name="Kelly W.J."/>
            <person name="Leahy S.C."/>
            <person name="Altermann E."/>
            <person name="Yeoman C.J."/>
            <person name="Dunne J.C."/>
            <person name="Kong Z."/>
            <person name="Pacheco D.M."/>
            <person name="Li D."/>
            <person name="Noel S.J."/>
            <person name="Moon C.D."/>
            <person name="Cookson A.L."/>
            <person name="Attwood G.T."/>
        </authorList>
    </citation>
    <scope>NUCLEOTIDE SEQUENCE [LARGE SCALE GENOMIC DNA]</scope>
    <source>
        <strain evidence="4">ATCC 51982 / DSM 14932 / B316</strain>
    </source>
</reference>
<evidence type="ECO:0000313" key="3">
    <source>
        <dbReference type="EMBL" id="ADL34938.1"/>
    </source>
</evidence>
<dbReference type="InterPro" id="IPR011990">
    <property type="entry name" value="TPR-like_helical_dom_sf"/>
</dbReference>
<accession>E0RX30</accession>
<protein>
    <submittedName>
        <fullName evidence="3">TPR domain-containing protein</fullName>
    </submittedName>
</protein>
<dbReference type="SMART" id="SM00028">
    <property type="entry name" value="TPR"/>
    <property type="match status" value="1"/>
</dbReference>
<keyword evidence="4" id="KW-1185">Reference proteome</keyword>
<gene>
    <name evidence="3" type="ordered locus">bpr_I2205</name>
</gene>
<dbReference type="InterPro" id="IPR019734">
    <property type="entry name" value="TPR_rpt"/>
</dbReference>
<feature type="region of interest" description="Disordered" evidence="2">
    <location>
        <begin position="171"/>
        <end position="259"/>
    </location>
</feature>
<dbReference type="Proteomes" id="UP000001299">
    <property type="component" value="Chromosome 1"/>
</dbReference>
<dbReference type="eggNOG" id="ENOG5033KE8">
    <property type="taxonomic scope" value="Bacteria"/>
</dbReference>
<dbReference type="Gene3D" id="1.25.40.10">
    <property type="entry name" value="Tetratricopeptide repeat domain"/>
    <property type="match status" value="1"/>
</dbReference>
<dbReference type="EMBL" id="CP001810">
    <property type="protein sequence ID" value="ADL34938.1"/>
    <property type="molecule type" value="Genomic_DNA"/>
</dbReference>
<feature type="compositionally biased region" description="Acidic residues" evidence="2">
    <location>
        <begin position="184"/>
        <end position="197"/>
    </location>
</feature>
<organism evidence="3 4">
    <name type="scientific">Butyrivibrio proteoclasticus (strain ATCC 51982 / DSM 14932 / B316)</name>
    <name type="common">Clostridium proteoclasticum</name>
    <dbReference type="NCBI Taxonomy" id="515622"/>
    <lineage>
        <taxon>Bacteria</taxon>
        <taxon>Bacillati</taxon>
        <taxon>Bacillota</taxon>
        <taxon>Clostridia</taxon>
        <taxon>Lachnospirales</taxon>
        <taxon>Lachnospiraceae</taxon>
        <taxon>Butyrivibrio</taxon>
    </lineage>
</organism>
<evidence type="ECO:0000256" key="2">
    <source>
        <dbReference type="SAM" id="MobiDB-lite"/>
    </source>
</evidence>
<dbReference type="RefSeq" id="WP_013281591.1">
    <property type="nucleotide sequence ID" value="NC_014387.1"/>
</dbReference>
<name>E0RX30_BUTPB</name>
<dbReference type="HOGENOM" id="CLU_1072329_0_0_9"/>
<feature type="compositionally biased region" description="Polar residues" evidence="2">
    <location>
        <begin position="171"/>
        <end position="183"/>
    </location>
</feature>
<dbReference type="Pfam" id="PF00515">
    <property type="entry name" value="TPR_1"/>
    <property type="match status" value="1"/>
</dbReference>
<dbReference type="SUPFAM" id="SSF48452">
    <property type="entry name" value="TPR-like"/>
    <property type="match status" value="1"/>
</dbReference>
<sequence>MDFKKIPVKIYGLLALFLALAIASGILFGRILVNHSFVVSYAKGNYQPAKEEGLLTLNVPESYLPYYNLGNVAFEKEDYNSAIGYYTRALSLYPVGQKECDIRINLALSMCYSIDFDNLTTQDSLDSAQVILYKARDILLTNKWATENGAGHRDDDAQQLKEDIDRMLEQLQNPNGDDSQNDPNQDEEDKDDGENSDDSDKSNNQTEKEKRQKDKLDRNKKDALEERRQDQDFLDKYGSQGDGEDAAGIGEKGGSYKPW</sequence>
<proteinExistence type="predicted"/>
<feature type="compositionally biased region" description="Basic and acidic residues" evidence="2">
    <location>
        <begin position="198"/>
        <end position="235"/>
    </location>
</feature>
<evidence type="ECO:0000313" key="4">
    <source>
        <dbReference type="Proteomes" id="UP000001299"/>
    </source>
</evidence>
<dbReference type="STRING" id="515622.bpr_I2205"/>